<dbReference type="PANTHER" id="PTHR10082">
    <property type="entry name" value="INTEGRIN BETA SUBUNIT"/>
    <property type="match status" value="1"/>
</dbReference>
<evidence type="ECO:0000256" key="1">
    <source>
        <dbReference type="ARBA" id="ARBA00022737"/>
    </source>
</evidence>
<evidence type="ECO:0000256" key="4">
    <source>
        <dbReference type="ARBA" id="ARBA00023180"/>
    </source>
</evidence>
<feature type="signal peptide" evidence="5">
    <location>
        <begin position="1"/>
        <end position="22"/>
    </location>
</feature>
<proteinExistence type="predicted"/>
<dbReference type="InterPro" id="IPR013111">
    <property type="entry name" value="EGF_extracell"/>
</dbReference>
<evidence type="ECO:0000256" key="5">
    <source>
        <dbReference type="SAM" id="SignalP"/>
    </source>
</evidence>
<keyword evidence="5" id="KW-0732">Signal</keyword>
<sequence>MKFQQVCITCLIVAGHLTLTSADVKDACPEKIDTCLSLNGEICNLVGSCVCGKCVCIVEYTGSTCGEGPANQELCHKFKDCAECKAFGTGNLGVMECLQLCDNLASYSMVDEFTNETNENCEFKNEDGCIYYFQAKYMGDQELPEVILRNGQSCPEHEPEIITETTAKVDVIDMVDTKEYTSEPKLNEQSQHKSSSNSAASKLTLCILHALTILAIPYTLIV</sequence>
<dbReference type="SMART" id="SM01242">
    <property type="entry name" value="Integrin_B_tail"/>
    <property type="match status" value="1"/>
</dbReference>
<dbReference type="InterPro" id="IPR015812">
    <property type="entry name" value="Integrin_bsu"/>
</dbReference>
<dbReference type="SUPFAM" id="SSF57196">
    <property type="entry name" value="EGF/Laminin"/>
    <property type="match status" value="1"/>
</dbReference>
<keyword evidence="4" id="KW-0325">Glycoprotein</keyword>
<keyword evidence="3" id="KW-1015">Disulfide bond</keyword>
<evidence type="ECO:0000256" key="3">
    <source>
        <dbReference type="ARBA" id="ARBA00023157"/>
    </source>
</evidence>
<feature type="chain" id="PRO_5044779533" description="Integrin beta subunit tail domain-containing protein" evidence="5">
    <location>
        <begin position="23"/>
        <end position="222"/>
    </location>
</feature>
<dbReference type="EMBL" id="JBJQND010000012">
    <property type="protein sequence ID" value="KAL3859937.1"/>
    <property type="molecule type" value="Genomic_DNA"/>
</dbReference>
<dbReference type="AlphaFoldDB" id="A0ABD3VEC1"/>
<evidence type="ECO:0000313" key="8">
    <source>
        <dbReference type="Proteomes" id="UP001634394"/>
    </source>
</evidence>
<keyword evidence="1" id="KW-0677">Repeat</keyword>
<dbReference type="Pfam" id="PF07974">
    <property type="entry name" value="EGF_2"/>
    <property type="match status" value="1"/>
</dbReference>
<dbReference type="InterPro" id="IPR036349">
    <property type="entry name" value="Integrin_bsu_tail_dom_sf"/>
</dbReference>
<comment type="caution">
    <text evidence="7">The sequence shown here is derived from an EMBL/GenBank/DDBJ whole genome shotgun (WGS) entry which is preliminary data.</text>
</comment>
<organism evidence="7 8">
    <name type="scientific">Sinanodonta woodiana</name>
    <name type="common">Chinese pond mussel</name>
    <name type="synonym">Anodonta woodiana</name>
    <dbReference type="NCBI Taxonomy" id="1069815"/>
    <lineage>
        <taxon>Eukaryota</taxon>
        <taxon>Metazoa</taxon>
        <taxon>Spiralia</taxon>
        <taxon>Lophotrochozoa</taxon>
        <taxon>Mollusca</taxon>
        <taxon>Bivalvia</taxon>
        <taxon>Autobranchia</taxon>
        <taxon>Heteroconchia</taxon>
        <taxon>Palaeoheterodonta</taxon>
        <taxon>Unionida</taxon>
        <taxon>Unionoidea</taxon>
        <taxon>Unionidae</taxon>
        <taxon>Unioninae</taxon>
        <taxon>Sinanodonta</taxon>
    </lineage>
</organism>
<keyword evidence="8" id="KW-1185">Reference proteome</keyword>
<dbReference type="Proteomes" id="UP001634394">
    <property type="component" value="Unassembled WGS sequence"/>
</dbReference>
<keyword evidence="2" id="KW-0812">Transmembrane</keyword>
<dbReference type="Gene3D" id="4.10.1240.30">
    <property type="match status" value="1"/>
</dbReference>
<accession>A0ABD3VEC1</accession>
<gene>
    <name evidence="7" type="ORF">ACJMK2_010116</name>
</gene>
<dbReference type="Gene3D" id="2.10.25.10">
    <property type="entry name" value="Laminin"/>
    <property type="match status" value="1"/>
</dbReference>
<evidence type="ECO:0000259" key="6">
    <source>
        <dbReference type="SMART" id="SM01242"/>
    </source>
</evidence>
<dbReference type="PANTHER" id="PTHR10082:SF60">
    <property type="entry name" value="INTEGRIN BETA-PS"/>
    <property type="match status" value="1"/>
</dbReference>
<keyword evidence="2" id="KW-0472">Membrane</keyword>
<dbReference type="SUPFAM" id="SSF69687">
    <property type="entry name" value="Integrin beta tail domain"/>
    <property type="match status" value="1"/>
</dbReference>
<dbReference type="InterPro" id="IPR012896">
    <property type="entry name" value="Integrin_bsu_tail"/>
</dbReference>
<keyword evidence="2" id="KW-1133">Transmembrane helix</keyword>
<protein>
    <recommendedName>
        <fullName evidence="6">Integrin beta subunit tail domain-containing protein</fullName>
    </recommendedName>
</protein>
<evidence type="ECO:0000256" key="2">
    <source>
        <dbReference type="ARBA" id="ARBA00022989"/>
    </source>
</evidence>
<evidence type="ECO:0000313" key="7">
    <source>
        <dbReference type="EMBL" id="KAL3859937.1"/>
    </source>
</evidence>
<dbReference type="Pfam" id="PF07965">
    <property type="entry name" value="Integrin_B_tail"/>
    <property type="match status" value="1"/>
</dbReference>
<reference evidence="7 8" key="1">
    <citation type="submission" date="2024-11" db="EMBL/GenBank/DDBJ databases">
        <title>Chromosome-level genome assembly of the freshwater bivalve Anodonta woodiana.</title>
        <authorList>
            <person name="Chen X."/>
        </authorList>
    </citation>
    <scope>NUCLEOTIDE SEQUENCE [LARGE SCALE GENOMIC DNA]</scope>
    <source>
        <strain evidence="7">MN2024</strain>
        <tissue evidence="7">Gills</tissue>
    </source>
</reference>
<name>A0ABD3VEC1_SINWO</name>
<feature type="domain" description="Integrin beta subunit tail" evidence="6">
    <location>
        <begin position="75"/>
        <end position="159"/>
    </location>
</feature>